<keyword evidence="5 7" id="KW-0472">Membrane</keyword>
<evidence type="ECO:0000259" key="8">
    <source>
        <dbReference type="Pfam" id="PF02687"/>
    </source>
</evidence>
<evidence type="ECO:0000256" key="1">
    <source>
        <dbReference type="ARBA" id="ARBA00004651"/>
    </source>
</evidence>
<dbReference type="InterPro" id="IPR003838">
    <property type="entry name" value="ABC3_permease_C"/>
</dbReference>
<dbReference type="AlphaFoldDB" id="A0A268P1R8"/>
<proteinExistence type="inferred from homology"/>
<dbReference type="PANTHER" id="PTHR30572">
    <property type="entry name" value="MEMBRANE COMPONENT OF TRANSPORTER-RELATED"/>
    <property type="match status" value="1"/>
</dbReference>
<dbReference type="GO" id="GO:0005886">
    <property type="term" value="C:plasma membrane"/>
    <property type="evidence" value="ECO:0007669"/>
    <property type="project" value="UniProtKB-SubCell"/>
</dbReference>
<accession>A0A268P1R8</accession>
<feature type="transmembrane region" description="Helical" evidence="7">
    <location>
        <begin position="340"/>
        <end position="366"/>
    </location>
</feature>
<evidence type="ECO:0008006" key="12">
    <source>
        <dbReference type="Google" id="ProtNLM"/>
    </source>
</evidence>
<comment type="subcellular location">
    <subcellularLocation>
        <location evidence="1">Cell membrane</location>
        <topology evidence="1">Multi-pass membrane protein</topology>
    </subcellularLocation>
</comment>
<evidence type="ECO:0000313" key="10">
    <source>
        <dbReference type="EMBL" id="PAE89638.1"/>
    </source>
</evidence>
<keyword evidence="4 7" id="KW-1133">Transmembrane helix</keyword>
<dbReference type="Pfam" id="PF02687">
    <property type="entry name" value="FtsX"/>
    <property type="match status" value="1"/>
</dbReference>
<keyword evidence="2" id="KW-1003">Cell membrane</keyword>
<dbReference type="PANTHER" id="PTHR30572:SF4">
    <property type="entry name" value="ABC TRANSPORTER PERMEASE YTRF"/>
    <property type="match status" value="1"/>
</dbReference>
<dbReference type="GO" id="GO:0022857">
    <property type="term" value="F:transmembrane transporter activity"/>
    <property type="evidence" value="ECO:0007669"/>
    <property type="project" value="TreeGrafter"/>
</dbReference>
<feature type="domain" description="ABC3 transporter permease C-terminal" evidence="8">
    <location>
        <begin position="300"/>
        <end position="412"/>
    </location>
</feature>
<comment type="caution">
    <text evidence="10">The sequence shown here is derived from an EMBL/GenBank/DDBJ whole genome shotgun (WGS) entry which is preliminary data.</text>
</comment>
<dbReference type="EMBL" id="NPCC01000007">
    <property type="protein sequence ID" value="PAE89638.1"/>
    <property type="molecule type" value="Genomic_DNA"/>
</dbReference>
<keyword evidence="3 7" id="KW-0812">Transmembrane</keyword>
<protein>
    <recommendedName>
        <fullName evidence="12">Macrolide ABC transporter permease</fullName>
    </recommendedName>
</protein>
<evidence type="ECO:0000256" key="4">
    <source>
        <dbReference type="ARBA" id="ARBA00022989"/>
    </source>
</evidence>
<sequence>MAKSRRQQRPDKLLVFRKGTRPVNIIENIKMAFHSIAAQKLRALLTTLGIIIGVAAVIMVVAIGQGAEQKLKAQIVGVENIREIYFEPSEFDEQENPNIYAFWQYSEQDVTDIQALPSVQSVVASSAEHTTILAGDEKVETEVNGINMHYMDLYDYEALEGNLLHPVDYLTGTRKAVITSVLAEQLFPYESAVGQTVKVGAYPIEIVGVLAPSDSIINYEREQLLLPYETWKQIFFRDGFDSIHIKAETVEDVELAVVDAAAILNENHSTVDAYKSYDMSEFMETDSTITRVMTIIIGGIAGISLLVGGIGVMNIMLVSVTERTREIGIRKSMGATRGQILFQFLIESIVLTVLGGTAGILLGALLVQLIGNAFDMEVVLSGTVVLIATAFSLGVGILFGILPANKAAKLDPVESLRYE</sequence>
<evidence type="ECO:0000256" key="7">
    <source>
        <dbReference type="SAM" id="Phobius"/>
    </source>
</evidence>
<evidence type="ECO:0000259" key="9">
    <source>
        <dbReference type="Pfam" id="PF12704"/>
    </source>
</evidence>
<reference evidence="10 11" key="1">
    <citation type="submission" date="2017-07" db="EMBL/GenBank/DDBJ databases">
        <title>Isolation and whole genome analysis of endospore-forming bacteria from heroin.</title>
        <authorList>
            <person name="Kalinowski J."/>
            <person name="Ahrens B."/>
            <person name="Al-Dilaimi A."/>
            <person name="Winkler A."/>
            <person name="Wibberg D."/>
            <person name="Schleenbecker U."/>
            <person name="Ruckert C."/>
            <person name="Wolfel R."/>
            <person name="Grass G."/>
        </authorList>
    </citation>
    <scope>NUCLEOTIDE SEQUENCE [LARGE SCALE GENOMIC DNA]</scope>
    <source>
        <strain evidence="10 11">7539</strain>
    </source>
</reference>
<feature type="transmembrane region" description="Helical" evidence="7">
    <location>
        <begin position="43"/>
        <end position="64"/>
    </location>
</feature>
<feature type="domain" description="MacB-like periplasmic core" evidence="9">
    <location>
        <begin position="44"/>
        <end position="257"/>
    </location>
</feature>
<dbReference type="InterPro" id="IPR025857">
    <property type="entry name" value="MacB_PCD"/>
</dbReference>
<organism evidence="10 11">
    <name type="scientific">Shouchella clausii</name>
    <name type="common">Alkalihalobacillus clausii</name>
    <dbReference type="NCBI Taxonomy" id="79880"/>
    <lineage>
        <taxon>Bacteria</taxon>
        <taxon>Bacillati</taxon>
        <taxon>Bacillota</taxon>
        <taxon>Bacilli</taxon>
        <taxon>Bacillales</taxon>
        <taxon>Bacillaceae</taxon>
        <taxon>Shouchella</taxon>
    </lineage>
</organism>
<evidence type="ECO:0000256" key="6">
    <source>
        <dbReference type="ARBA" id="ARBA00038076"/>
    </source>
</evidence>
<evidence type="ECO:0000313" key="11">
    <source>
        <dbReference type="Proteomes" id="UP000216207"/>
    </source>
</evidence>
<comment type="similarity">
    <text evidence="6">Belongs to the ABC-4 integral membrane protein family.</text>
</comment>
<feature type="transmembrane region" description="Helical" evidence="7">
    <location>
        <begin position="378"/>
        <end position="402"/>
    </location>
</feature>
<dbReference type="InterPro" id="IPR050250">
    <property type="entry name" value="Macrolide_Exporter_MacB"/>
</dbReference>
<name>A0A268P1R8_SHOCL</name>
<evidence type="ECO:0000256" key="2">
    <source>
        <dbReference type="ARBA" id="ARBA00022475"/>
    </source>
</evidence>
<evidence type="ECO:0000256" key="3">
    <source>
        <dbReference type="ARBA" id="ARBA00022692"/>
    </source>
</evidence>
<feature type="transmembrane region" description="Helical" evidence="7">
    <location>
        <begin position="292"/>
        <end position="319"/>
    </location>
</feature>
<dbReference type="Proteomes" id="UP000216207">
    <property type="component" value="Unassembled WGS sequence"/>
</dbReference>
<evidence type="ECO:0000256" key="5">
    <source>
        <dbReference type="ARBA" id="ARBA00023136"/>
    </source>
</evidence>
<dbReference type="Pfam" id="PF12704">
    <property type="entry name" value="MacB_PCD"/>
    <property type="match status" value="1"/>
</dbReference>
<gene>
    <name evidence="10" type="ORF">CHH72_07100</name>
</gene>